<feature type="region of interest" description="Disordered" evidence="1">
    <location>
        <begin position="234"/>
        <end position="256"/>
    </location>
</feature>
<protein>
    <submittedName>
        <fullName evidence="2">Uncharacterized protein</fullName>
    </submittedName>
</protein>
<sequence length="256" mass="29039">MNEKRTASNATAGRRDMQKQAACVAGDIDAVARYWAIRKQELLADAASAFISFVEPAFLYDMPPFIEPDSFNVMFTEWMLFEYPFRNDRTPLEEYAAHPPAGAKALHLDHVRQICETQIFSRFIIHDKDTCSGMAALEDIQTARRYDVYDPELCKRARWRSGTIGERIACVDGLWVPLANTRLYDRAAPADTALDGPGFFHPEDRVRKPEAEHASFYLRLVRDIIGIDGRYRHTATIPPDETRDRSANVGAQPQGE</sequence>
<dbReference type="EMBL" id="NFHO01000004">
    <property type="protein sequence ID" value="OUN43331.1"/>
    <property type="molecule type" value="Genomic_DNA"/>
</dbReference>
<proteinExistence type="predicted"/>
<keyword evidence="3" id="KW-1185">Reference proteome</keyword>
<accession>A0A1Y3U3K1</accession>
<evidence type="ECO:0000256" key="1">
    <source>
        <dbReference type="SAM" id="MobiDB-lite"/>
    </source>
</evidence>
<comment type="caution">
    <text evidence="2">The sequence shown here is derived from an EMBL/GenBank/DDBJ whole genome shotgun (WGS) entry which is preliminary data.</text>
</comment>
<reference evidence="3" key="1">
    <citation type="submission" date="2017-04" db="EMBL/GenBank/DDBJ databases">
        <title>Function of individual gut microbiota members based on whole genome sequencing of pure cultures obtained from chicken caecum.</title>
        <authorList>
            <person name="Medvecky M."/>
            <person name="Cejkova D."/>
            <person name="Polansky O."/>
            <person name="Karasova D."/>
            <person name="Kubasova T."/>
            <person name="Cizek A."/>
            <person name="Rychlik I."/>
        </authorList>
    </citation>
    <scope>NUCLEOTIDE SEQUENCE [LARGE SCALE GENOMIC DNA]</scope>
    <source>
        <strain evidence="3">An70</strain>
    </source>
</reference>
<dbReference type="eggNOG" id="ENOG5031UMH">
    <property type="taxonomic scope" value="Bacteria"/>
</dbReference>
<gene>
    <name evidence="2" type="ORF">B5G21_04120</name>
</gene>
<organism evidence="2 3">
    <name type="scientific">Enorma massiliensis</name>
    <dbReference type="NCBI Taxonomy" id="1472761"/>
    <lineage>
        <taxon>Bacteria</taxon>
        <taxon>Bacillati</taxon>
        <taxon>Actinomycetota</taxon>
        <taxon>Coriobacteriia</taxon>
        <taxon>Coriobacteriales</taxon>
        <taxon>Coriobacteriaceae</taxon>
        <taxon>Enorma</taxon>
    </lineage>
</organism>
<evidence type="ECO:0000313" key="2">
    <source>
        <dbReference type="EMBL" id="OUN43331.1"/>
    </source>
</evidence>
<name>A0A1Y3U3K1_9ACTN</name>
<dbReference type="Proteomes" id="UP000196560">
    <property type="component" value="Unassembled WGS sequence"/>
</dbReference>
<evidence type="ECO:0000313" key="3">
    <source>
        <dbReference type="Proteomes" id="UP000196560"/>
    </source>
</evidence>
<dbReference type="RefSeq" id="WP_087186150.1">
    <property type="nucleotide sequence ID" value="NZ_NFHO01000004.1"/>
</dbReference>
<dbReference type="AlphaFoldDB" id="A0A1Y3U3K1"/>